<feature type="domain" description="Response regulatory" evidence="2">
    <location>
        <begin position="5"/>
        <end position="120"/>
    </location>
</feature>
<dbReference type="GO" id="GO:0003677">
    <property type="term" value="F:DNA binding"/>
    <property type="evidence" value="ECO:0007669"/>
    <property type="project" value="UniProtKB-KW"/>
</dbReference>
<sequence length="240" mass="27937">MNPISCLILEDTISDQLDIELILQHYPMIDATYVNTPKSFLTAIKENDYQLYFMDIHVSSDITGVDLLASVRNSGAWVILNSSYLTEEYYEEYKKIDCRKYCISKPLNPFSVRTILDELVTQTTKNNSLGNSTEFIMVKQGDYLHKINIDSILYFESSGHLVYIKTKEAKYATYGSLKHYESLIQGKTFEKINRNVIINLLFVQKINIKEDFIEIDNSCFSLSRIQKKEFIEKFDRLILK</sequence>
<keyword evidence="4" id="KW-0238">DNA-binding</keyword>
<feature type="domain" description="HTH LytTR-type" evidence="3">
    <location>
        <begin position="136"/>
        <end position="200"/>
    </location>
</feature>
<dbReference type="SUPFAM" id="SSF52172">
    <property type="entry name" value="CheY-like"/>
    <property type="match status" value="1"/>
</dbReference>
<reference evidence="4 5" key="1">
    <citation type="submission" date="2023-05" db="EMBL/GenBank/DDBJ databases">
        <title>Novel species of genus Flectobacillus isolated from stream in China.</title>
        <authorList>
            <person name="Lu H."/>
        </authorList>
    </citation>
    <scope>NUCLEOTIDE SEQUENCE [LARGE SCALE GENOMIC DNA]</scope>
    <source>
        <strain evidence="4 5">KCTC 42575</strain>
    </source>
</reference>
<evidence type="ECO:0000313" key="5">
    <source>
        <dbReference type="Proteomes" id="UP001236507"/>
    </source>
</evidence>
<dbReference type="Gene3D" id="3.40.50.2300">
    <property type="match status" value="1"/>
</dbReference>
<organism evidence="4 5">
    <name type="scientific">Flectobacillus roseus</name>
    <dbReference type="NCBI Taxonomy" id="502259"/>
    <lineage>
        <taxon>Bacteria</taxon>
        <taxon>Pseudomonadati</taxon>
        <taxon>Bacteroidota</taxon>
        <taxon>Cytophagia</taxon>
        <taxon>Cytophagales</taxon>
        <taxon>Flectobacillaceae</taxon>
        <taxon>Flectobacillus</taxon>
    </lineage>
</organism>
<dbReference type="RefSeq" id="WP_283345978.1">
    <property type="nucleotide sequence ID" value="NZ_JASHIF010000021.1"/>
</dbReference>
<dbReference type="InterPro" id="IPR046947">
    <property type="entry name" value="LytR-like"/>
</dbReference>
<dbReference type="PROSITE" id="PS50110">
    <property type="entry name" value="RESPONSE_REGULATORY"/>
    <property type="match status" value="1"/>
</dbReference>
<protein>
    <submittedName>
        <fullName evidence="4">LytTR family DNA-binding domain-containing protein</fullName>
    </submittedName>
</protein>
<dbReference type="Gene3D" id="2.40.50.1020">
    <property type="entry name" value="LytTr DNA-binding domain"/>
    <property type="match status" value="1"/>
</dbReference>
<accession>A0ABT6YDE4</accession>
<proteinExistence type="predicted"/>
<evidence type="ECO:0000256" key="1">
    <source>
        <dbReference type="PROSITE-ProRule" id="PRU00169"/>
    </source>
</evidence>
<name>A0ABT6YDE4_9BACT</name>
<dbReference type="InterPro" id="IPR007492">
    <property type="entry name" value="LytTR_DNA-bd_dom"/>
</dbReference>
<keyword evidence="5" id="KW-1185">Reference proteome</keyword>
<gene>
    <name evidence="4" type="ORF">QM524_20455</name>
</gene>
<dbReference type="Pfam" id="PF04397">
    <property type="entry name" value="LytTR"/>
    <property type="match status" value="1"/>
</dbReference>
<comment type="caution">
    <text evidence="4">The sequence shown here is derived from an EMBL/GenBank/DDBJ whole genome shotgun (WGS) entry which is preliminary data.</text>
</comment>
<dbReference type="PROSITE" id="PS50930">
    <property type="entry name" value="HTH_LYTTR"/>
    <property type="match status" value="1"/>
</dbReference>
<dbReference type="SMART" id="SM00850">
    <property type="entry name" value="LytTR"/>
    <property type="match status" value="1"/>
</dbReference>
<dbReference type="InterPro" id="IPR001789">
    <property type="entry name" value="Sig_transdc_resp-reg_receiver"/>
</dbReference>
<feature type="modified residue" description="4-aspartylphosphate" evidence="1">
    <location>
        <position position="55"/>
    </location>
</feature>
<dbReference type="PANTHER" id="PTHR37299:SF1">
    <property type="entry name" value="STAGE 0 SPORULATION PROTEIN A HOMOLOG"/>
    <property type="match status" value="1"/>
</dbReference>
<evidence type="ECO:0000259" key="3">
    <source>
        <dbReference type="PROSITE" id="PS50930"/>
    </source>
</evidence>
<dbReference type="PANTHER" id="PTHR37299">
    <property type="entry name" value="TRANSCRIPTIONAL REGULATOR-RELATED"/>
    <property type="match status" value="1"/>
</dbReference>
<evidence type="ECO:0000259" key="2">
    <source>
        <dbReference type="PROSITE" id="PS50110"/>
    </source>
</evidence>
<keyword evidence="1" id="KW-0597">Phosphoprotein</keyword>
<dbReference type="InterPro" id="IPR011006">
    <property type="entry name" value="CheY-like_superfamily"/>
</dbReference>
<dbReference type="EMBL" id="JASHIF010000021">
    <property type="protein sequence ID" value="MDI9861604.1"/>
    <property type="molecule type" value="Genomic_DNA"/>
</dbReference>
<dbReference type="Proteomes" id="UP001236507">
    <property type="component" value="Unassembled WGS sequence"/>
</dbReference>
<evidence type="ECO:0000313" key="4">
    <source>
        <dbReference type="EMBL" id="MDI9861604.1"/>
    </source>
</evidence>